<accession>A0A1U7LUP2</accession>
<dbReference type="OMA" id="SIYACFY"/>
<dbReference type="EMBL" id="LXFE01000203">
    <property type="protein sequence ID" value="OLL26364.1"/>
    <property type="molecule type" value="Genomic_DNA"/>
</dbReference>
<dbReference type="STRING" id="1198029.A0A1U7LUP2"/>
<dbReference type="OrthoDB" id="6278596at2759"/>
<reference evidence="3 4" key="1">
    <citation type="submission" date="2016-04" db="EMBL/GenBank/DDBJ databases">
        <title>Evolutionary innovation and constraint leading to complex multicellularity in the Ascomycota.</title>
        <authorList>
            <person name="Cisse O."/>
            <person name="Nguyen A."/>
            <person name="Hewitt D.A."/>
            <person name="Jedd G."/>
            <person name="Stajich J.E."/>
        </authorList>
    </citation>
    <scope>NUCLEOTIDE SEQUENCE [LARGE SCALE GENOMIC DNA]</scope>
    <source>
        <strain evidence="3 4">DAH-3</strain>
    </source>
</reference>
<gene>
    <name evidence="3" type="ORF">NEOLI_002495</name>
</gene>
<evidence type="ECO:0000313" key="4">
    <source>
        <dbReference type="Proteomes" id="UP000186594"/>
    </source>
</evidence>
<dbReference type="Pfam" id="PF11817">
    <property type="entry name" value="Foie-gras_1"/>
    <property type="match status" value="1"/>
</dbReference>
<sequence length="1045" mass="116458">MDKLDQFQHPQAAIAIDGLDADDPFVRGLWSLLEAALGKHSRLLWPPLHSSSSSTSASSLSSASSHAALPLLYPVASVSASALTPSSSPPPALQLLPRWLASIANHPCALLLFRPLHEPLLLPHLTVLRSSPTLPFLVVLYSAPAASVDARIASIRKSASLDPRSLLFLSTAAPKHQLAAFVRDLVLFAFSAATEHCSASFKRLRKDRYRKAPSGTQDPSRSLSIEYRLAHWSELKGEWAIALSHYSAAFQLYAALPATDRLDADELGDLLTLKICKLHAHLGHLSSCGSEFYHYLETMKADTADLWIAQRYEIFGDLFALAPAEFPLTFASENAPPESHFGNAGMAYFRAFLRLREGHGADRNHLLPLLSKARDVFTRGNNLRMVLTCDYHTAKMEYDRDNFSEFLKITDTIVPRLMESRWLMLFEELQQIALKCAQTLADFERQLRLSVSFLSKDISTSEHRDLFQSLLHADTSGSEDVEIDLQESPTLFSARVTYRESKAFVGSSIPIQFLLTSNIHGPLALSTIRIEFYGALKPVEFRSVASQDPSTLFKYHDLTSDMSLEGTGENSYFVVEADINVLPNSTLIFQFVQIPREVGDAKISSIVFAASSPNRTVRLVLPSPDLDTSHPHTWYESLENGGVKCIQQPLAAIRSNVLKILPKPPKIKIESSFEGPAFVGEVVPLNVEIVNEEDEDVVAEVIVRVKEEMDEKNQVSWTRDGSPTTEISKSLGIISTSASTLLYIHLLYQKQTTLELISKYTLPSDPATWITKSAQLKIQVISPFRATHKLLPRATQRESAAVFDLDIPIGKYITQSLYFVIGIMGIGPFELKIDKMMMKVDQNPVVRIDISPFSGCKSTEDGQIVIRQMSVHNASFEMTVEREIQVADLVIGGSLEMRWRRMEPLDESHEWVSTILSFPQLNIPNLSPTVLAELGQESPSLQDIIPITYHFDNPTYRTLDLLLNAESSEAVAYAGPRKLQFRLLPLSSHTLHYNLLPITLETSRLPLLRIIDTQTERALCVIGVGENLINDPNGIDIWYQRNISK</sequence>
<proteinExistence type="predicted"/>
<comment type="caution">
    <text evidence="3">The sequence shown here is derived from an EMBL/GenBank/DDBJ whole genome shotgun (WGS) entry which is preliminary data.</text>
</comment>
<dbReference type="AlphaFoldDB" id="A0A1U7LUP2"/>
<feature type="domain" description="Trafficking protein particle complex subunit 11" evidence="2">
    <location>
        <begin position="361"/>
        <end position="455"/>
    </location>
</feature>
<dbReference type="PANTHER" id="PTHR14374:SF0">
    <property type="entry name" value="TRAFFICKING PROTEIN PARTICLE COMPLEX SUBUNIT 11"/>
    <property type="match status" value="1"/>
</dbReference>
<keyword evidence="4" id="KW-1185">Reference proteome</keyword>
<evidence type="ECO:0000313" key="3">
    <source>
        <dbReference type="EMBL" id="OLL26364.1"/>
    </source>
</evidence>
<protein>
    <recommendedName>
        <fullName evidence="5">Trafficking protein particle complex subunit 11</fullName>
    </recommendedName>
</protein>
<dbReference type="InterPro" id="IPR021773">
    <property type="entry name" value="TPC11"/>
</dbReference>
<evidence type="ECO:0000259" key="2">
    <source>
        <dbReference type="Pfam" id="PF11817"/>
    </source>
</evidence>
<dbReference type="InterPro" id="IPR012880">
    <property type="entry name" value="Gryzun"/>
</dbReference>
<dbReference type="PANTHER" id="PTHR14374">
    <property type="entry name" value="FOIE GRAS"/>
    <property type="match status" value="1"/>
</dbReference>
<dbReference type="Pfam" id="PF07919">
    <property type="entry name" value="Gryzun"/>
    <property type="match status" value="1"/>
</dbReference>
<dbReference type="Proteomes" id="UP000186594">
    <property type="component" value="Unassembled WGS sequence"/>
</dbReference>
<evidence type="ECO:0008006" key="5">
    <source>
        <dbReference type="Google" id="ProtNLM"/>
    </source>
</evidence>
<name>A0A1U7LUP2_NEOID</name>
<evidence type="ECO:0000259" key="1">
    <source>
        <dbReference type="Pfam" id="PF07919"/>
    </source>
</evidence>
<organism evidence="3 4">
    <name type="scientific">Neolecta irregularis (strain DAH-3)</name>
    <dbReference type="NCBI Taxonomy" id="1198029"/>
    <lineage>
        <taxon>Eukaryota</taxon>
        <taxon>Fungi</taxon>
        <taxon>Dikarya</taxon>
        <taxon>Ascomycota</taxon>
        <taxon>Taphrinomycotina</taxon>
        <taxon>Neolectales</taxon>
        <taxon>Neolectaceae</taxon>
        <taxon>Neolecta</taxon>
    </lineage>
</organism>
<feature type="domain" description="Gryzun putative trafficking through Golgi" evidence="1">
    <location>
        <begin position="482"/>
        <end position="1038"/>
    </location>
</feature>